<keyword evidence="12 15" id="KW-0804">Transcription</keyword>
<protein>
    <recommendedName>
        <fullName evidence="15">DNA-directed RNA polymerase subunit</fullName>
        <ecNumber evidence="15">2.7.7.6</ecNumber>
    </recommendedName>
</protein>
<dbReference type="CDD" id="cd02733">
    <property type="entry name" value="RNAP_II_RPB1_N"/>
    <property type="match status" value="1"/>
</dbReference>
<dbReference type="GO" id="GO:0006368">
    <property type="term" value="P:transcription elongation by RNA polymerase II"/>
    <property type="evidence" value="ECO:0007669"/>
    <property type="project" value="UniProtKB-ARBA"/>
</dbReference>
<comment type="similarity">
    <text evidence="2 15">Belongs to the RNA polymerase beta' chain family.</text>
</comment>
<dbReference type="Pfam" id="PF05001">
    <property type="entry name" value="RNA_pol_Rpb1_R"/>
    <property type="match status" value="8"/>
</dbReference>
<dbReference type="Proteomes" id="UP000800038">
    <property type="component" value="Unassembled WGS sequence"/>
</dbReference>
<dbReference type="FunFam" id="1.10.274.100:FF:000001">
    <property type="entry name" value="DNA-directed RNA polymerase subunit"/>
    <property type="match status" value="1"/>
</dbReference>
<feature type="region of interest" description="Disordered" evidence="16">
    <location>
        <begin position="155"/>
        <end position="208"/>
    </location>
</feature>
<gene>
    <name evidence="18" type="ORF">EJ02DRAFT_425219</name>
</gene>
<keyword evidence="11" id="KW-0238">DNA-binding</keyword>
<reference evidence="18" key="1">
    <citation type="journal article" date="2020" name="Stud. Mycol.">
        <title>101 Dothideomycetes genomes: a test case for predicting lifestyles and emergence of pathogens.</title>
        <authorList>
            <person name="Haridas S."/>
            <person name="Albert R."/>
            <person name="Binder M."/>
            <person name="Bloem J."/>
            <person name="Labutti K."/>
            <person name="Salamov A."/>
            <person name="Andreopoulos B."/>
            <person name="Baker S."/>
            <person name="Barry K."/>
            <person name="Bills G."/>
            <person name="Bluhm B."/>
            <person name="Cannon C."/>
            <person name="Castanera R."/>
            <person name="Culley D."/>
            <person name="Daum C."/>
            <person name="Ezra D."/>
            <person name="Gonzalez J."/>
            <person name="Henrissat B."/>
            <person name="Kuo A."/>
            <person name="Liang C."/>
            <person name="Lipzen A."/>
            <person name="Lutzoni F."/>
            <person name="Magnuson J."/>
            <person name="Mondo S."/>
            <person name="Nolan M."/>
            <person name="Ohm R."/>
            <person name="Pangilinan J."/>
            <person name="Park H.-J."/>
            <person name="Ramirez L."/>
            <person name="Alfaro M."/>
            <person name="Sun H."/>
            <person name="Tritt A."/>
            <person name="Yoshinaga Y."/>
            <person name="Zwiers L.-H."/>
            <person name="Turgeon B."/>
            <person name="Goodwin S."/>
            <person name="Spatafora J."/>
            <person name="Crous P."/>
            <person name="Grigoriev I."/>
        </authorList>
    </citation>
    <scope>NUCLEOTIDE SEQUENCE</scope>
    <source>
        <strain evidence="18">CBS 161.51</strain>
    </source>
</reference>
<dbReference type="InterPro" id="IPR000684">
    <property type="entry name" value="RNA_pol_II_repeat_euk"/>
</dbReference>
<dbReference type="InterPro" id="IPR000722">
    <property type="entry name" value="RNA_pol_asu"/>
</dbReference>
<comment type="subcellular location">
    <subcellularLocation>
        <location evidence="1">Nucleus</location>
    </subcellularLocation>
</comment>
<dbReference type="Pfam" id="PF00623">
    <property type="entry name" value="RNA_pol_Rpb1_2"/>
    <property type="match status" value="1"/>
</dbReference>
<keyword evidence="3 15" id="KW-0240">DNA-directed RNA polymerase</keyword>
<dbReference type="EMBL" id="ML976090">
    <property type="protein sequence ID" value="KAF1939018.1"/>
    <property type="molecule type" value="Genomic_DNA"/>
</dbReference>
<dbReference type="OrthoDB" id="270392at2759"/>
<evidence type="ECO:0000256" key="10">
    <source>
        <dbReference type="ARBA" id="ARBA00022842"/>
    </source>
</evidence>
<dbReference type="Gene3D" id="3.30.1490.180">
    <property type="entry name" value="RNA polymerase ii"/>
    <property type="match status" value="1"/>
</dbReference>
<evidence type="ECO:0000256" key="6">
    <source>
        <dbReference type="ARBA" id="ARBA00022695"/>
    </source>
</evidence>
<dbReference type="FunFam" id="3.30.1490.180:FF:000001">
    <property type="entry name" value="DNA-directed RNA polymerase subunit"/>
    <property type="match status" value="1"/>
</dbReference>
<evidence type="ECO:0000256" key="13">
    <source>
        <dbReference type="ARBA" id="ARBA00023242"/>
    </source>
</evidence>
<evidence type="ECO:0000256" key="11">
    <source>
        <dbReference type="ARBA" id="ARBA00023125"/>
    </source>
</evidence>
<dbReference type="Pfam" id="PF04992">
    <property type="entry name" value="RNA_pol_Rpb1_6"/>
    <property type="match status" value="1"/>
</dbReference>
<keyword evidence="6 15" id="KW-0548">Nucleotidyltransferase</keyword>
<dbReference type="FunFam" id="4.10.860.120:FF:000003">
    <property type="entry name" value="DNA-directed RNA polymerase subunit"/>
    <property type="match status" value="1"/>
</dbReference>
<evidence type="ECO:0000256" key="14">
    <source>
        <dbReference type="ARBA" id="ARBA00048552"/>
    </source>
</evidence>
<keyword evidence="9" id="KW-0862">Zinc</keyword>
<dbReference type="GO" id="GO:0006367">
    <property type="term" value="P:transcription initiation at RNA polymerase II promoter"/>
    <property type="evidence" value="ECO:0007669"/>
    <property type="project" value="UniProtKB-ARBA"/>
</dbReference>
<evidence type="ECO:0000256" key="8">
    <source>
        <dbReference type="ARBA" id="ARBA00022737"/>
    </source>
</evidence>
<dbReference type="Gene3D" id="1.10.132.30">
    <property type="match status" value="1"/>
</dbReference>
<dbReference type="Gene3D" id="6.20.50.80">
    <property type="match status" value="1"/>
</dbReference>
<dbReference type="GO" id="GO:0005665">
    <property type="term" value="C:RNA polymerase II, core complex"/>
    <property type="evidence" value="ECO:0007669"/>
    <property type="project" value="UniProtKB-ARBA"/>
</dbReference>
<feature type="compositionally biased region" description="Polar residues" evidence="16">
    <location>
        <begin position="1734"/>
        <end position="1743"/>
    </location>
</feature>
<dbReference type="GO" id="GO:0046872">
    <property type="term" value="F:metal ion binding"/>
    <property type="evidence" value="ECO:0007669"/>
    <property type="project" value="UniProtKB-KW"/>
</dbReference>
<evidence type="ECO:0000256" key="5">
    <source>
        <dbReference type="ARBA" id="ARBA00022679"/>
    </source>
</evidence>
<dbReference type="InterPro" id="IPR007066">
    <property type="entry name" value="RNA_pol_Rpb1_3"/>
</dbReference>
<dbReference type="FunFam" id="1.10.150.390:FF:000001">
    <property type="entry name" value="DNA-directed RNA polymerase subunit"/>
    <property type="match status" value="1"/>
</dbReference>
<feature type="domain" description="RNA polymerase N-terminal" evidence="17">
    <location>
        <begin position="240"/>
        <end position="546"/>
    </location>
</feature>
<evidence type="ECO:0000256" key="3">
    <source>
        <dbReference type="ARBA" id="ARBA00022478"/>
    </source>
</evidence>
<keyword evidence="19" id="KW-1185">Reference proteome</keyword>
<feature type="compositionally biased region" description="Low complexity" evidence="16">
    <location>
        <begin position="1566"/>
        <end position="1594"/>
    </location>
</feature>
<keyword evidence="4" id="KW-0597">Phosphoprotein</keyword>
<feature type="compositionally biased region" description="Low complexity" evidence="16">
    <location>
        <begin position="1694"/>
        <end position="1733"/>
    </location>
</feature>
<comment type="catalytic activity">
    <reaction evidence="14 15">
        <text>RNA(n) + a ribonucleoside 5'-triphosphate = RNA(n+1) + diphosphate</text>
        <dbReference type="Rhea" id="RHEA:21248"/>
        <dbReference type="Rhea" id="RHEA-COMP:14527"/>
        <dbReference type="Rhea" id="RHEA-COMP:17342"/>
        <dbReference type="ChEBI" id="CHEBI:33019"/>
        <dbReference type="ChEBI" id="CHEBI:61557"/>
        <dbReference type="ChEBI" id="CHEBI:140395"/>
        <dbReference type="EC" id="2.7.7.6"/>
    </reaction>
</comment>
<evidence type="ECO:0000256" key="7">
    <source>
        <dbReference type="ARBA" id="ARBA00022723"/>
    </source>
</evidence>
<dbReference type="InterPro" id="IPR007073">
    <property type="entry name" value="RNA_pol_Rpb1_7"/>
</dbReference>
<dbReference type="InterPro" id="IPR006592">
    <property type="entry name" value="RNA_pol_N"/>
</dbReference>
<evidence type="ECO:0000256" key="12">
    <source>
        <dbReference type="ARBA" id="ARBA00023163"/>
    </source>
</evidence>
<evidence type="ECO:0000256" key="1">
    <source>
        <dbReference type="ARBA" id="ARBA00004123"/>
    </source>
</evidence>
<dbReference type="Gene3D" id="1.10.150.390">
    <property type="match status" value="1"/>
</dbReference>
<feature type="compositionally biased region" description="Gly residues" evidence="16">
    <location>
        <begin position="1549"/>
        <end position="1558"/>
    </location>
</feature>
<keyword evidence="7" id="KW-0479">Metal-binding</keyword>
<evidence type="ECO:0000256" key="4">
    <source>
        <dbReference type="ARBA" id="ARBA00022553"/>
    </source>
</evidence>
<feature type="region of interest" description="Disordered" evidence="16">
    <location>
        <begin position="1549"/>
        <end position="1743"/>
    </location>
</feature>
<dbReference type="FunFam" id="1.10.132.30:FF:000001">
    <property type="entry name" value="DNA-directed RNA polymerase subunit"/>
    <property type="match status" value="1"/>
</dbReference>
<dbReference type="Gene3D" id="4.10.860.120">
    <property type="entry name" value="RNA polymerase II, clamp domain"/>
    <property type="match status" value="1"/>
</dbReference>
<evidence type="ECO:0000259" key="17">
    <source>
        <dbReference type="SMART" id="SM00663"/>
    </source>
</evidence>
<dbReference type="Pfam" id="PF04997">
    <property type="entry name" value="RNA_pol_Rpb1_1"/>
    <property type="match status" value="1"/>
</dbReference>
<feature type="compositionally biased region" description="Basic and acidic residues" evidence="16">
    <location>
        <begin position="196"/>
        <end position="208"/>
    </location>
</feature>
<keyword evidence="10" id="KW-0460">Magnesium</keyword>
<dbReference type="NCBIfam" id="NF006336">
    <property type="entry name" value="PRK08566.1"/>
    <property type="match status" value="1"/>
</dbReference>
<dbReference type="Gene3D" id="1.10.274.100">
    <property type="entry name" value="RNA polymerase Rpb1, domain 3"/>
    <property type="match status" value="1"/>
</dbReference>
<dbReference type="PANTHER" id="PTHR19376">
    <property type="entry name" value="DNA-DIRECTED RNA POLYMERASE"/>
    <property type="match status" value="1"/>
</dbReference>
<proteinExistence type="inferred from homology"/>
<dbReference type="InterPro" id="IPR042102">
    <property type="entry name" value="RNA_pol_Rpb1_3_sf"/>
</dbReference>
<dbReference type="SUPFAM" id="SSF64484">
    <property type="entry name" value="beta and beta-prime subunits of DNA dependent RNA-polymerase"/>
    <property type="match status" value="1"/>
</dbReference>
<dbReference type="InterPro" id="IPR045867">
    <property type="entry name" value="DNA-dir_RpoC_beta_prime"/>
</dbReference>
<dbReference type="Pfam" id="PF05000">
    <property type="entry name" value="RNA_pol_Rpb1_4"/>
    <property type="match status" value="1"/>
</dbReference>
<dbReference type="GO" id="GO:0003677">
    <property type="term" value="F:DNA binding"/>
    <property type="evidence" value="ECO:0007669"/>
    <property type="project" value="UniProtKB-KW"/>
</dbReference>
<dbReference type="FunFam" id="3.30.1360.140:FF:000001">
    <property type="entry name" value="DNA-directed RNA polymerase subunit"/>
    <property type="match status" value="1"/>
</dbReference>
<name>A0A6A5SHF2_9PLEO</name>
<sequence>MPPGAPAVSICPLRTIEEIQFGLLSPEEIKAMSVCHIIYPETMDEEKQKPREQGLNDPRLGTIDRMYSCATCKEDIQVCPGHFGHIELATPVFHVGFVVKIKKLLETVCHTCGMIKADFNHVDWAMACKTKDAKKRFDKIWRMSRTKNMCVQDVEESGKDGAPKAPKIPHGGCGSDQPDTIRKEGLKLTGTWKQKKKDDDDGQGDRKEVITPRQAQAIFRLLSDNTLALLGLNKDYARPEWMIMDVLPVPPPPVRPSISVDGTGQGMRGEDDLTYKLGDIIRANGRVAECDQEGSPAHVKAEFEALVQYHVATYMDNDANGVPQAMQKSGRPLKTIRGRLKGKEGRLRGNLMGKRVDFSARTVITGDPNLSLDQVGVPRSIARTLTYPEVVTKFNITKLTLLVRNGPNQHPGANYVIKADGVRLDLKHNKNLDDLRLQYGWKVERHIDDDDVIIFNRQPSLHKESMMGHRVKVMPYSTFRLNLSVTSPYNADFDGDEMNLHVPQSDETRAEIQTLCMVPKQIVSPQSNKPLMGIVQDTLLGIYKMSRRDNFVPIDQVMNIMLWVPDWDGILPEPAILKPQTLWSGKQIVSMAFPKQVNILRTEDDSKPSPFNDIVDKSLLIMGGQLIFGQVTKKIVGASAGGVIHVIFNELGSDAAVKFFNTCQRIVNWWLLHHGFSFGVGDTIPDPATANQIAAAVAKSRADVEAIIEEATKDALEPLPGMTIRGTFESKVQKFLNEGREGGGTAAQKSLKDFNNVVQTVVSGSKGSTVNISQMVALVGQQAVEGQRIPYGFKYRTLPHFSKDDYSPESRGFVENSYLRGLTPSEFFFHAMAGREGLIDTAVKTAETGYIQRRLVKALEDVMVKYDGTVRNSMGDIVEFIYGEDGLDGAHIENQKIDTIKISETKFEHMFKLDVLTTDKPELPVTVLEGASMFQGDVEVQRCLDEEFETIKADREHLRTIIGDDDSASFQLPLNIQRMIQSAQARFNINSKKSVSNLHPVEAIQQVRDTLARLVVIRGDDVLSQEAQASATYLFKAHLRARLAFKQLVDEHRMSKEALSYVLGELEDRFLKAAVAPGEMVGVLAAQSIGEPATQMTLNTFHFAGVSSKNVTLGVPRLKEILNVAANIKTPSMLIRQINANGTQQDAKELRSRIELTTLRSLTQAVELYYDPDIQSTIVEDDQDMVESYFILPEEDEVIESQSKWLLRIILDRKKLLDKSITIGEVAGKIKDEFKPNLAVIFSDENADEQVMRVRFIWDQNLQKDDEDEDERDERWMRKLEKHLLDDVTLRGVRGVERAFIREHDVMVENDDRSLILSKNDPRCKEWVLDTTGTALAECLAIEGVDASKTYSNSFIEILGVLGIEAARAGLLYELGMVLSFDGSYVNHRHMALLVDIMCQRGLLMAITRHGINRNDTGALMRCSFEETVEILLEAAGFGELDDCRGVSENIMLGQLAPMGTGEFDVVMDNAMLLTMVEDNSKMMGGAAGTGNYLDNGAATPYDLGSPSYEGGMGVGNYDQLSFSPLAAAGGIDDNGGFSTHVGNYGSGGFSPGDGGRSPGAFAGMSPGFTSPSSPGFSPTSPGYSPTSPGISSPRFGATSPGYMASPTSPHYSPTSPRYGSPTSPSYSPTSPAGYSPTSPQYSPSSPNYSPTSPGFMGATSPAYSPTSPQYSPTSPQYSPTSPQYHASSDRRSPTSPTSPQYSPTSPRYSPTSPAGSFSPTSPRYSPTSPGPSNSYSPTSPKQ</sequence>
<dbReference type="InterPro" id="IPR038120">
    <property type="entry name" value="Rpb1_funnel_sf"/>
</dbReference>
<dbReference type="InterPro" id="IPR007080">
    <property type="entry name" value="RNA_pol_Rpb1_1"/>
</dbReference>
<dbReference type="CDD" id="cd02584">
    <property type="entry name" value="RNAP_II_Rpb1_C"/>
    <property type="match status" value="1"/>
</dbReference>
<dbReference type="Gene3D" id="2.40.40.20">
    <property type="match status" value="1"/>
</dbReference>
<dbReference type="SMART" id="SM00663">
    <property type="entry name" value="RPOLA_N"/>
    <property type="match status" value="1"/>
</dbReference>
<evidence type="ECO:0000256" key="15">
    <source>
        <dbReference type="RuleBase" id="RU004279"/>
    </source>
</evidence>
<dbReference type="InterPro" id="IPR007083">
    <property type="entry name" value="RNA_pol_Rpb1_4"/>
</dbReference>
<dbReference type="Gene3D" id="6.10.250.2940">
    <property type="match status" value="1"/>
</dbReference>
<dbReference type="Pfam" id="PF04998">
    <property type="entry name" value="RNA_pol_Rpb1_5"/>
    <property type="match status" value="1"/>
</dbReference>
<evidence type="ECO:0000313" key="18">
    <source>
        <dbReference type="EMBL" id="KAF1939018.1"/>
    </source>
</evidence>
<feature type="compositionally biased region" description="Low complexity" evidence="16">
    <location>
        <begin position="1606"/>
        <end position="1685"/>
    </location>
</feature>
<dbReference type="FunFam" id="2.40.40.20:FF:000019">
    <property type="entry name" value="DNA-directed RNA polymerase II subunit RPB1"/>
    <property type="match status" value="1"/>
</dbReference>
<keyword evidence="8" id="KW-0677">Repeat</keyword>
<accession>A0A6A5SHF2</accession>
<dbReference type="Pfam" id="PF04990">
    <property type="entry name" value="RNA_pol_Rpb1_7"/>
    <property type="match status" value="1"/>
</dbReference>
<dbReference type="InterPro" id="IPR044893">
    <property type="entry name" value="RNA_pol_Rpb1_clamp_domain"/>
</dbReference>
<keyword evidence="13" id="KW-0539">Nucleus</keyword>
<dbReference type="InterPro" id="IPR038593">
    <property type="entry name" value="RNA_pol_Rpb1_7_sf"/>
</dbReference>
<dbReference type="InterPro" id="IPR007081">
    <property type="entry name" value="RNA_pol_Rpb1_5"/>
</dbReference>
<dbReference type="InterPro" id="IPR007075">
    <property type="entry name" value="RNA_pol_Rpb1_6"/>
</dbReference>
<dbReference type="EC" id="2.7.7.6" evidence="15"/>
<dbReference type="PANTHER" id="PTHR19376:SF37">
    <property type="entry name" value="DNA-DIRECTED RNA POLYMERASE II SUBUNIT RPB1"/>
    <property type="match status" value="1"/>
</dbReference>
<comment type="function">
    <text evidence="15">DNA-dependent RNA polymerase catalyzes the transcription of DNA into RNA using the four ribonucleoside triphosphates as substrates.</text>
</comment>
<organism evidence="18 19">
    <name type="scientific">Clathrospora elynae</name>
    <dbReference type="NCBI Taxonomy" id="706981"/>
    <lineage>
        <taxon>Eukaryota</taxon>
        <taxon>Fungi</taxon>
        <taxon>Dikarya</taxon>
        <taxon>Ascomycota</taxon>
        <taxon>Pezizomycotina</taxon>
        <taxon>Dothideomycetes</taxon>
        <taxon>Pleosporomycetidae</taxon>
        <taxon>Pleosporales</taxon>
        <taxon>Diademaceae</taxon>
        <taxon>Clathrospora</taxon>
    </lineage>
</organism>
<evidence type="ECO:0000256" key="16">
    <source>
        <dbReference type="SAM" id="MobiDB-lite"/>
    </source>
</evidence>
<dbReference type="Pfam" id="PF04983">
    <property type="entry name" value="RNA_pol_Rpb1_3"/>
    <property type="match status" value="1"/>
</dbReference>
<dbReference type="PROSITE" id="PS00115">
    <property type="entry name" value="RNA_POL_II_REPEAT"/>
    <property type="match status" value="4"/>
</dbReference>
<evidence type="ECO:0000256" key="2">
    <source>
        <dbReference type="ARBA" id="ARBA00006460"/>
    </source>
</evidence>
<evidence type="ECO:0000313" key="19">
    <source>
        <dbReference type="Proteomes" id="UP000800038"/>
    </source>
</evidence>
<evidence type="ECO:0000256" key="9">
    <source>
        <dbReference type="ARBA" id="ARBA00022833"/>
    </source>
</evidence>
<keyword evidence="5 15" id="KW-0808">Transferase</keyword>
<dbReference type="Gene3D" id="3.30.1360.140">
    <property type="match status" value="1"/>
</dbReference>
<dbReference type="GO" id="GO:0003899">
    <property type="term" value="F:DNA-directed RNA polymerase activity"/>
    <property type="evidence" value="ECO:0007669"/>
    <property type="project" value="UniProtKB-EC"/>
</dbReference>